<dbReference type="SUPFAM" id="SSF52058">
    <property type="entry name" value="L domain-like"/>
    <property type="match status" value="1"/>
</dbReference>
<keyword evidence="2" id="KW-1133">Transmembrane helix</keyword>
<dbReference type="Pfam" id="PF13855">
    <property type="entry name" value="LRR_8"/>
    <property type="match status" value="2"/>
</dbReference>
<dbReference type="PROSITE" id="PS51450">
    <property type="entry name" value="LRR"/>
    <property type="match status" value="1"/>
</dbReference>
<keyword evidence="2" id="KW-0472">Membrane</keyword>
<feature type="chain" id="PRO_5047327873" description="L domain-like protein" evidence="3">
    <location>
        <begin position="19"/>
        <end position="572"/>
    </location>
</feature>
<keyword evidence="3" id="KW-0732">Signal</keyword>
<evidence type="ECO:0008006" key="6">
    <source>
        <dbReference type="Google" id="ProtNLM"/>
    </source>
</evidence>
<evidence type="ECO:0000256" key="1">
    <source>
        <dbReference type="SAM" id="MobiDB-lite"/>
    </source>
</evidence>
<dbReference type="InterPro" id="IPR032675">
    <property type="entry name" value="LRR_dom_sf"/>
</dbReference>
<evidence type="ECO:0000313" key="4">
    <source>
        <dbReference type="EMBL" id="KAL2918282.1"/>
    </source>
</evidence>
<feature type="transmembrane region" description="Helical" evidence="2">
    <location>
        <begin position="354"/>
        <end position="377"/>
    </location>
</feature>
<name>A0ABR4NFK0_9FUNG</name>
<accession>A0ABR4NFK0</accession>
<comment type="caution">
    <text evidence="4">The sequence shown here is derived from an EMBL/GenBank/DDBJ whole genome shotgun (WGS) entry which is preliminary data.</text>
</comment>
<evidence type="ECO:0000313" key="5">
    <source>
        <dbReference type="Proteomes" id="UP001527925"/>
    </source>
</evidence>
<feature type="signal peptide" evidence="3">
    <location>
        <begin position="1"/>
        <end position="18"/>
    </location>
</feature>
<dbReference type="Pfam" id="PF00560">
    <property type="entry name" value="LRR_1"/>
    <property type="match status" value="1"/>
</dbReference>
<protein>
    <recommendedName>
        <fullName evidence="6">L domain-like protein</fullName>
    </recommendedName>
</protein>
<dbReference type="PRINTS" id="PR00019">
    <property type="entry name" value="LEURICHRPT"/>
</dbReference>
<dbReference type="InterPro" id="IPR001611">
    <property type="entry name" value="Leu-rich_rpt"/>
</dbReference>
<keyword evidence="2" id="KW-0812">Transmembrane</keyword>
<keyword evidence="5" id="KW-1185">Reference proteome</keyword>
<dbReference type="EMBL" id="JADGIZ020000007">
    <property type="protein sequence ID" value="KAL2918282.1"/>
    <property type="molecule type" value="Genomic_DNA"/>
</dbReference>
<organism evidence="4 5">
    <name type="scientific">Polyrhizophydium stewartii</name>
    <dbReference type="NCBI Taxonomy" id="2732419"/>
    <lineage>
        <taxon>Eukaryota</taxon>
        <taxon>Fungi</taxon>
        <taxon>Fungi incertae sedis</taxon>
        <taxon>Chytridiomycota</taxon>
        <taxon>Chytridiomycota incertae sedis</taxon>
        <taxon>Chytridiomycetes</taxon>
        <taxon>Rhizophydiales</taxon>
        <taxon>Rhizophydiales incertae sedis</taxon>
        <taxon>Polyrhizophydium</taxon>
    </lineage>
</organism>
<dbReference type="InterPro" id="IPR050994">
    <property type="entry name" value="At_inactive_RLKs"/>
</dbReference>
<feature type="region of interest" description="Disordered" evidence="1">
    <location>
        <begin position="410"/>
        <end position="436"/>
    </location>
</feature>
<feature type="compositionally biased region" description="Low complexity" evidence="1">
    <location>
        <begin position="334"/>
        <end position="350"/>
    </location>
</feature>
<evidence type="ECO:0000256" key="2">
    <source>
        <dbReference type="SAM" id="Phobius"/>
    </source>
</evidence>
<proteinExistence type="predicted"/>
<dbReference type="PANTHER" id="PTHR48010">
    <property type="entry name" value="OS05G0588300 PROTEIN"/>
    <property type="match status" value="1"/>
</dbReference>
<feature type="region of interest" description="Disordered" evidence="1">
    <location>
        <begin position="329"/>
        <end position="350"/>
    </location>
</feature>
<sequence length="572" mass="57844">MSTDCSALAAALPTLGLTSLCCKDFIQCTTNNAIVSIDLTCTAPLVGDLTKLPLLSGLTKLRFTNCGLTGALPDTLKGMTGLQSLNLAGNKFTGSAAAIASLTNVKYLNLKSNNFDSIPDLSALTGLYYLNLGDRPIDTPFPNWISSLSGLQYFYMSGARLSGAIPDTLGKMPSLQYVDLSQNQLTGAIPQTLSSATGMRFLDLHGNQITGAIPDFIGNFASLETLDISNNKMSGPLPTNLFSYANMTHLAIASNDFSGTVPTNYSAMTKLTYLDVSGNAKLVGPVEKGPNSLSTCMMSSTGLCTNGAAPGICGLAPCGSGNTNGGNGNGNGNGNSNTSGNSTGANSTSSGPSMGAIIGGVIGGVALIAVVAILIWYRQRPSAKPTANPAMLPTTAGPATYTGPAAYSGPGAYPPSPPSEYAVSTGSAPGSHPPAQLVPAPIGMQPQIAYAAQNSMVSSTGPASPQPSQTGTGFFSFISGASAPYKTGADNRQSMLSTGTVPAGSTVGSAAAAAPRLVSESPAPSVGAPSTGAPSIAGTDRAVLVDRPPIQSGVDVLRPTRAILVEKPEIKS</sequence>
<dbReference type="PANTHER" id="PTHR48010:SF58">
    <property type="entry name" value="RECEPTOR PROTEIN KINASE-LIKE PROTEIN ZAR1"/>
    <property type="match status" value="1"/>
</dbReference>
<gene>
    <name evidence="4" type="ORF">HK105_202209</name>
</gene>
<feature type="region of interest" description="Disordered" evidence="1">
    <location>
        <begin position="515"/>
        <end position="540"/>
    </location>
</feature>
<dbReference type="Gene3D" id="3.80.10.10">
    <property type="entry name" value="Ribonuclease Inhibitor"/>
    <property type="match status" value="1"/>
</dbReference>
<dbReference type="Proteomes" id="UP001527925">
    <property type="component" value="Unassembled WGS sequence"/>
</dbReference>
<evidence type="ECO:0000256" key="3">
    <source>
        <dbReference type="SAM" id="SignalP"/>
    </source>
</evidence>
<reference evidence="4 5" key="1">
    <citation type="submission" date="2023-09" db="EMBL/GenBank/DDBJ databases">
        <title>Pangenome analysis of Batrachochytrium dendrobatidis and related Chytrids.</title>
        <authorList>
            <person name="Yacoub M.N."/>
            <person name="Stajich J.E."/>
            <person name="James T.Y."/>
        </authorList>
    </citation>
    <scope>NUCLEOTIDE SEQUENCE [LARGE SCALE GENOMIC DNA]</scope>
    <source>
        <strain evidence="4 5">JEL0888</strain>
    </source>
</reference>